<sequence>MELIQAALPAFLRGALNTLIYCAISFPIAIVLGILLAAMTTSPYLFLRWPAAGFIEVMRGTPMITQLLLLYYGVGAVLAQINLATWVNAWTAGVTALALNYAAYEAEVFRAGLGGVDSGQREAALSLGMTQQQGFVRVILPQAAQIVIPPLINDFIYMLKDSAIVSVIAGVDLTSVLRVWIIRHSSHPFPLYALALVLYLLMSLPIAAWGRHIEHRLKARMS</sequence>
<dbReference type="PANTHER" id="PTHR30614:SF0">
    <property type="entry name" value="L-CYSTINE TRANSPORT SYSTEM PERMEASE PROTEIN TCYL"/>
    <property type="match status" value="1"/>
</dbReference>
<dbReference type="Pfam" id="PF00528">
    <property type="entry name" value="BPD_transp_1"/>
    <property type="match status" value="1"/>
</dbReference>
<evidence type="ECO:0000256" key="3">
    <source>
        <dbReference type="ARBA" id="ARBA00022475"/>
    </source>
</evidence>
<keyword evidence="2 8" id="KW-0813">Transport</keyword>
<feature type="transmembrane region" description="Helical" evidence="8">
    <location>
        <begin position="18"/>
        <end position="47"/>
    </location>
</feature>
<comment type="subcellular location">
    <subcellularLocation>
        <location evidence="1 8">Cell membrane</location>
        <topology evidence="1 8">Multi-pass membrane protein</topology>
    </subcellularLocation>
</comment>
<evidence type="ECO:0000256" key="4">
    <source>
        <dbReference type="ARBA" id="ARBA00022692"/>
    </source>
</evidence>
<dbReference type="Gene3D" id="1.10.3720.10">
    <property type="entry name" value="MetI-like"/>
    <property type="match status" value="1"/>
</dbReference>
<evidence type="ECO:0000256" key="5">
    <source>
        <dbReference type="ARBA" id="ARBA00022970"/>
    </source>
</evidence>
<dbReference type="GO" id="GO:0022857">
    <property type="term" value="F:transmembrane transporter activity"/>
    <property type="evidence" value="ECO:0007669"/>
    <property type="project" value="InterPro"/>
</dbReference>
<dbReference type="RefSeq" id="WP_099799684.1">
    <property type="nucleotide sequence ID" value="NZ_CP018092.1"/>
</dbReference>
<comment type="similarity">
    <text evidence="8">Belongs to the binding-protein-dependent transport system permease family.</text>
</comment>
<dbReference type="InterPro" id="IPR043429">
    <property type="entry name" value="ArtM/GltK/GlnP/TcyL/YhdX-like"/>
</dbReference>
<feature type="domain" description="ABC transmembrane type-1" evidence="9">
    <location>
        <begin position="15"/>
        <end position="210"/>
    </location>
</feature>
<feature type="transmembrane region" description="Helical" evidence="8">
    <location>
        <begin position="68"/>
        <end position="87"/>
    </location>
</feature>
<dbReference type="InterPro" id="IPR035906">
    <property type="entry name" value="MetI-like_sf"/>
</dbReference>
<evidence type="ECO:0000256" key="7">
    <source>
        <dbReference type="ARBA" id="ARBA00023136"/>
    </source>
</evidence>
<dbReference type="AlphaFoldDB" id="A0A2D2Q4A0"/>
<dbReference type="InterPro" id="IPR010065">
    <property type="entry name" value="AA_ABC_transptr_permease_3TM"/>
</dbReference>
<evidence type="ECO:0000313" key="11">
    <source>
        <dbReference type="Proteomes" id="UP000231057"/>
    </source>
</evidence>
<evidence type="ECO:0000259" key="9">
    <source>
        <dbReference type="PROSITE" id="PS50928"/>
    </source>
</evidence>
<keyword evidence="5" id="KW-0029">Amino-acid transport</keyword>
<dbReference type="NCBIfam" id="TIGR01726">
    <property type="entry name" value="HEQRo_perm_3TM"/>
    <property type="match status" value="1"/>
</dbReference>
<dbReference type="PROSITE" id="PS50928">
    <property type="entry name" value="ABC_TM1"/>
    <property type="match status" value="1"/>
</dbReference>
<keyword evidence="7 8" id="KW-0472">Membrane</keyword>
<keyword evidence="6 8" id="KW-1133">Transmembrane helix</keyword>
<dbReference type="OrthoDB" id="9805999at2"/>
<dbReference type="GO" id="GO:0043190">
    <property type="term" value="C:ATP-binding cassette (ABC) transporter complex"/>
    <property type="evidence" value="ECO:0007669"/>
    <property type="project" value="InterPro"/>
</dbReference>
<dbReference type="Proteomes" id="UP000231057">
    <property type="component" value="Chromosome"/>
</dbReference>
<keyword evidence="3" id="KW-1003">Cell membrane</keyword>
<evidence type="ECO:0000256" key="2">
    <source>
        <dbReference type="ARBA" id="ARBA00022448"/>
    </source>
</evidence>
<name>A0A2D2Q4A0_PARLV</name>
<evidence type="ECO:0000256" key="6">
    <source>
        <dbReference type="ARBA" id="ARBA00022989"/>
    </source>
</evidence>
<dbReference type="CDD" id="cd06261">
    <property type="entry name" value="TM_PBP2"/>
    <property type="match status" value="1"/>
</dbReference>
<keyword evidence="11" id="KW-1185">Reference proteome</keyword>
<keyword evidence="4 8" id="KW-0812">Transmembrane</keyword>
<organism evidence="10 11">
    <name type="scientific">Parathermosynechococcus lividus PCC 6715</name>
    <dbReference type="NCBI Taxonomy" id="1917166"/>
    <lineage>
        <taxon>Bacteria</taxon>
        <taxon>Bacillati</taxon>
        <taxon>Cyanobacteriota</taxon>
        <taxon>Cyanophyceae</taxon>
        <taxon>Acaryochloridales</taxon>
        <taxon>Thermosynechococcaceae</taxon>
        <taxon>Parathermosynechococcus</taxon>
    </lineage>
</organism>
<accession>A0A2D2Q4A0</accession>
<evidence type="ECO:0000256" key="1">
    <source>
        <dbReference type="ARBA" id="ARBA00004651"/>
    </source>
</evidence>
<gene>
    <name evidence="10" type="ORF">BRW62_12110</name>
</gene>
<evidence type="ECO:0000313" key="10">
    <source>
        <dbReference type="EMBL" id="ATS19350.1"/>
    </source>
</evidence>
<dbReference type="EMBL" id="CP018092">
    <property type="protein sequence ID" value="ATS19350.1"/>
    <property type="molecule type" value="Genomic_DNA"/>
</dbReference>
<dbReference type="InterPro" id="IPR000515">
    <property type="entry name" value="MetI-like"/>
</dbReference>
<feature type="transmembrane region" description="Helical" evidence="8">
    <location>
        <begin position="164"/>
        <end position="183"/>
    </location>
</feature>
<protein>
    <submittedName>
        <fullName evidence="10">Polar amino acid ABC transporter permease</fullName>
    </submittedName>
</protein>
<reference evidence="10 11" key="1">
    <citation type="submission" date="2016-11" db="EMBL/GenBank/DDBJ databases">
        <title>Complete genome sequence of thermophilic cyanobacteria strain Synechococcus sp. PCC6715.</title>
        <authorList>
            <person name="Tang J."/>
            <person name="Daroch M."/>
            <person name="Liang Y."/>
            <person name="Jiang D."/>
            <person name="Shah M."/>
        </authorList>
    </citation>
    <scope>NUCLEOTIDE SEQUENCE [LARGE SCALE GENOMIC DNA]</scope>
    <source>
        <strain evidence="10 11">PCC 6715</strain>
    </source>
</reference>
<dbReference type="KEGG" id="slw:BRW62_12110"/>
<feature type="transmembrane region" description="Helical" evidence="8">
    <location>
        <begin position="189"/>
        <end position="210"/>
    </location>
</feature>
<dbReference type="GO" id="GO:0006865">
    <property type="term" value="P:amino acid transport"/>
    <property type="evidence" value="ECO:0007669"/>
    <property type="project" value="UniProtKB-KW"/>
</dbReference>
<dbReference type="SUPFAM" id="SSF161098">
    <property type="entry name" value="MetI-like"/>
    <property type="match status" value="1"/>
</dbReference>
<dbReference type="PANTHER" id="PTHR30614">
    <property type="entry name" value="MEMBRANE COMPONENT OF AMINO ACID ABC TRANSPORTER"/>
    <property type="match status" value="1"/>
</dbReference>
<evidence type="ECO:0000256" key="8">
    <source>
        <dbReference type="RuleBase" id="RU363032"/>
    </source>
</evidence>
<reference evidence="11" key="2">
    <citation type="journal article" date="2022" name="Front. Microbiol.">
        <title>Comparative Genomic Analysis Revealed Distinct Molecular Components and Organization of CO2-Concentrating Mechanism in Thermophilic Cyanobacteria.</title>
        <authorList>
            <person name="Tang J."/>
            <person name="Zhou H."/>
            <person name="Yao D."/>
            <person name="Riaz S."/>
            <person name="You D."/>
            <person name="Klepacz-Smolka A."/>
            <person name="Daroch M."/>
        </authorList>
    </citation>
    <scope>NUCLEOTIDE SEQUENCE [LARGE SCALE GENOMIC DNA]</scope>
    <source>
        <strain evidence="11">PCC 6715</strain>
    </source>
</reference>
<proteinExistence type="inferred from homology"/>